<reference evidence="2" key="1">
    <citation type="submission" date="2016-10" db="EMBL/GenBank/DDBJ databases">
        <title>Pseudomonas frederiksbergensis ERGS4:02 complete genome.</title>
        <authorList>
            <person name="Kumar R."/>
            <person name="Acharya V."/>
            <person name="Singh D."/>
        </authorList>
    </citation>
    <scope>NUCLEOTIDE SEQUENCE [LARGE SCALE GENOMIC DNA]</scope>
    <source>
        <strain evidence="2">ERGS4:02</strain>
    </source>
</reference>
<evidence type="ECO:0000313" key="2">
    <source>
        <dbReference type="Proteomes" id="UP000182567"/>
    </source>
</evidence>
<sequence length="79" mass="9347">MGQDQGEVLLNIHDYYEQIRRFNDELEAKNKVVADFMASNPDLGDDDVYQRFWVLQNQATDAYKEGWEFQENNRGEVTQ</sequence>
<dbReference type="EMBL" id="CP017886">
    <property type="protein sequence ID" value="APC18139.1"/>
    <property type="molecule type" value="Genomic_DNA"/>
</dbReference>
<dbReference type="Proteomes" id="UP000182567">
    <property type="component" value="Chromosome"/>
</dbReference>
<organism evidence="1 2">
    <name type="scientific">Pseudomonas frederiksbergensis</name>
    <dbReference type="NCBI Taxonomy" id="104087"/>
    <lineage>
        <taxon>Bacteria</taxon>
        <taxon>Pseudomonadati</taxon>
        <taxon>Pseudomonadota</taxon>
        <taxon>Gammaproteobacteria</taxon>
        <taxon>Pseudomonadales</taxon>
        <taxon>Pseudomonadaceae</taxon>
        <taxon>Pseudomonas</taxon>
    </lineage>
</organism>
<protein>
    <submittedName>
        <fullName evidence="1">Uncharacterized protein</fullName>
    </submittedName>
</protein>
<name>A0A1J0EQC4_9PSED</name>
<dbReference type="AlphaFoldDB" id="A0A1J0EQC4"/>
<gene>
    <name evidence="1" type="ORF">BLL42_21305</name>
</gene>
<evidence type="ECO:0000313" key="1">
    <source>
        <dbReference type="EMBL" id="APC18139.1"/>
    </source>
</evidence>
<accession>A0A1J0EQC4</accession>
<proteinExistence type="predicted"/>